<dbReference type="Proteomes" id="UP001143486">
    <property type="component" value="Unassembled WGS sequence"/>
</dbReference>
<proteinExistence type="predicted"/>
<dbReference type="CDD" id="cd16279">
    <property type="entry name" value="metallo-hydrolase-like_MBL-fold"/>
    <property type="match status" value="1"/>
</dbReference>
<name>A0A9W6MNT0_9PROT</name>
<protein>
    <submittedName>
        <fullName evidence="2">Phosphoribosyl 1,2-cyclic phosphodiesterase</fullName>
    </submittedName>
</protein>
<sequence length="286" mass="31578">MTGLVRITLLGTGSSGGVPRANGDWGDCNPNNPRNRRRRCSALVERAETRTDLDGGEAVTRVVIDTSPDFREQMLSARVTRIDGVVLTHDHADQTHGIDDLRAFAYLQRQRIPVWMDSPTAATLVSRFGYTFDTPPGSSYPAILDRRDMPDFGVPVTIDGPGGEVSLIPVDQEHGSIRSLGFRIGDIAYSPDINALPEASVPLLHGVGCWIVDALRREPHPTHYTVDDALKALERVGARFGVLTNMHITLDYDVLVDTLPEHVWPGYDGMRLIWDGESVRFDDLPE</sequence>
<dbReference type="InterPro" id="IPR001279">
    <property type="entry name" value="Metallo-B-lactamas"/>
</dbReference>
<feature type="domain" description="Metallo-beta-lactamase" evidence="1">
    <location>
        <begin position="60"/>
        <end position="244"/>
    </location>
</feature>
<dbReference type="AlphaFoldDB" id="A0A9W6MNT0"/>
<keyword evidence="3" id="KW-1185">Reference proteome</keyword>
<dbReference type="SUPFAM" id="SSF56281">
    <property type="entry name" value="Metallo-hydrolase/oxidoreductase"/>
    <property type="match status" value="1"/>
</dbReference>
<dbReference type="RefSeq" id="WP_271186624.1">
    <property type="nucleotide sequence ID" value="NZ_BSFE01000004.1"/>
</dbReference>
<dbReference type="PANTHER" id="PTHR42663">
    <property type="entry name" value="HYDROLASE C777.06C-RELATED-RELATED"/>
    <property type="match status" value="1"/>
</dbReference>
<dbReference type="PANTHER" id="PTHR42663:SF6">
    <property type="entry name" value="HYDROLASE C777.06C-RELATED"/>
    <property type="match status" value="1"/>
</dbReference>
<evidence type="ECO:0000259" key="1">
    <source>
        <dbReference type="Pfam" id="PF12706"/>
    </source>
</evidence>
<organism evidence="2 3">
    <name type="scientific">Maricaulis virginensis</name>
    <dbReference type="NCBI Taxonomy" id="144022"/>
    <lineage>
        <taxon>Bacteria</taxon>
        <taxon>Pseudomonadati</taxon>
        <taxon>Pseudomonadota</taxon>
        <taxon>Alphaproteobacteria</taxon>
        <taxon>Maricaulales</taxon>
        <taxon>Maricaulaceae</taxon>
        <taxon>Maricaulis</taxon>
    </lineage>
</organism>
<evidence type="ECO:0000313" key="2">
    <source>
        <dbReference type="EMBL" id="GLK52256.1"/>
    </source>
</evidence>
<dbReference type="Pfam" id="PF12706">
    <property type="entry name" value="Lactamase_B_2"/>
    <property type="match status" value="1"/>
</dbReference>
<evidence type="ECO:0000313" key="3">
    <source>
        <dbReference type="Proteomes" id="UP001143486"/>
    </source>
</evidence>
<reference evidence="2" key="1">
    <citation type="journal article" date="2014" name="Int. J. Syst. Evol. Microbiol.">
        <title>Complete genome sequence of Corynebacterium casei LMG S-19264T (=DSM 44701T), isolated from a smear-ripened cheese.</title>
        <authorList>
            <consortium name="US DOE Joint Genome Institute (JGI-PGF)"/>
            <person name="Walter F."/>
            <person name="Albersmeier A."/>
            <person name="Kalinowski J."/>
            <person name="Ruckert C."/>
        </authorList>
    </citation>
    <scope>NUCLEOTIDE SEQUENCE</scope>
    <source>
        <strain evidence="2">VKM B-1513</strain>
    </source>
</reference>
<accession>A0A9W6MNT0</accession>
<dbReference type="EMBL" id="BSFE01000004">
    <property type="protein sequence ID" value="GLK52256.1"/>
    <property type="molecule type" value="Genomic_DNA"/>
</dbReference>
<reference evidence="2" key="2">
    <citation type="submission" date="2023-01" db="EMBL/GenBank/DDBJ databases">
        <authorList>
            <person name="Sun Q."/>
            <person name="Evtushenko L."/>
        </authorList>
    </citation>
    <scope>NUCLEOTIDE SEQUENCE</scope>
    <source>
        <strain evidence="2">VKM B-1513</strain>
    </source>
</reference>
<dbReference type="Gene3D" id="3.60.15.10">
    <property type="entry name" value="Ribonuclease Z/Hydroxyacylglutathione hydrolase-like"/>
    <property type="match status" value="1"/>
</dbReference>
<dbReference type="InterPro" id="IPR036866">
    <property type="entry name" value="RibonucZ/Hydroxyglut_hydro"/>
</dbReference>
<comment type="caution">
    <text evidence="2">The sequence shown here is derived from an EMBL/GenBank/DDBJ whole genome shotgun (WGS) entry which is preliminary data.</text>
</comment>
<gene>
    <name evidence="2" type="ORF">GCM10017621_17640</name>
</gene>